<dbReference type="InterPro" id="IPR001647">
    <property type="entry name" value="HTH_TetR"/>
</dbReference>
<name>A0A7X2L330_9BACL</name>
<dbReference type="PANTHER" id="PTHR43479:SF11">
    <property type="entry name" value="ACREF_ENVCD OPERON REPRESSOR-RELATED"/>
    <property type="match status" value="1"/>
</dbReference>
<dbReference type="RefSeq" id="WP_154118962.1">
    <property type="nucleotide sequence ID" value="NZ_WJXB01000004.1"/>
</dbReference>
<dbReference type="Proteomes" id="UP000463051">
    <property type="component" value="Unassembled WGS sequence"/>
</dbReference>
<reference evidence="4 5" key="1">
    <citation type="submission" date="2019-11" db="EMBL/GenBank/DDBJ databases">
        <title>Paenibacillus monticola sp. nov., a novel PGPR strain isolated from mountain sample in China.</title>
        <authorList>
            <person name="Zhao Q."/>
            <person name="Li H.-P."/>
            <person name="Zhang J.-L."/>
        </authorList>
    </citation>
    <scope>NUCLEOTIDE SEQUENCE [LARGE SCALE GENOMIC DNA]</scope>
    <source>
        <strain evidence="4 5">LC-T2</strain>
    </source>
</reference>
<accession>A0A7X2L330</accession>
<dbReference type="Pfam" id="PF00440">
    <property type="entry name" value="TetR_N"/>
    <property type="match status" value="1"/>
</dbReference>
<dbReference type="AlphaFoldDB" id="A0A7X2L330"/>
<evidence type="ECO:0000256" key="2">
    <source>
        <dbReference type="PROSITE-ProRule" id="PRU00335"/>
    </source>
</evidence>
<evidence type="ECO:0000259" key="3">
    <source>
        <dbReference type="PROSITE" id="PS50977"/>
    </source>
</evidence>
<proteinExistence type="predicted"/>
<dbReference type="Gene3D" id="1.10.357.10">
    <property type="entry name" value="Tetracycline Repressor, domain 2"/>
    <property type="match status" value="1"/>
</dbReference>
<sequence length="202" mass="23424">MYHISKDKRSIQSSEWIFESLQALSMEMAYEEISITDIVNRAGIGRSTFYRNFDHKDDVLRFKCNQVCVQLKDYLINYQTRHGVAPGPASTKPFLEFWSGNSYLIETITRINRIDILNNSYIEVLQQYYYNHAYLIEGIPAEYVEYVIAANVGSTIGVLVQWIKNKKHESPEDLSKFLLQHYISSSNRPGSVFKPSEPLIPR</sequence>
<feature type="DNA-binding region" description="H-T-H motif" evidence="2">
    <location>
        <begin position="34"/>
        <end position="53"/>
    </location>
</feature>
<gene>
    <name evidence="4" type="ORF">GJB61_13140</name>
</gene>
<dbReference type="SUPFAM" id="SSF46689">
    <property type="entry name" value="Homeodomain-like"/>
    <property type="match status" value="1"/>
</dbReference>
<dbReference type="Pfam" id="PF14278">
    <property type="entry name" value="TetR_C_8"/>
    <property type="match status" value="1"/>
</dbReference>
<feature type="domain" description="HTH tetR-type" evidence="3">
    <location>
        <begin position="11"/>
        <end position="71"/>
    </location>
</feature>
<dbReference type="InterPro" id="IPR039532">
    <property type="entry name" value="TetR_C_Firmicutes"/>
</dbReference>
<dbReference type="GO" id="GO:0003677">
    <property type="term" value="F:DNA binding"/>
    <property type="evidence" value="ECO:0007669"/>
    <property type="project" value="UniProtKB-UniRule"/>
</dbReference>
<evidence type="ECO:0000313" key="5">
    <source>
        <dbReference type="Proteomes" id="UP000463051"/>
    </source>
</evidence>
<dbReference type="InterPro" id="IPR009057">
    <property type="entry name" value="Homeodomain-like_sf"/>
</dbReference>
<comment type="caution">
    <text evidence="4">The sequence shown here is derived from an EMBL/GenBank/DDBJ whole genome shotgun (WGS) entry which is preliminary data.</text>
</comment>
<evidence type="ECO:0000313" key="4">
    <source>
        <dbReference type="EMBL" id="MRN53931.1"/>
    </source>
</evidence>
<dbReference type="EMBL" id="WJXB01000004">
    <property type="protein sequence ID" value="MRN53931.1"/>
    <property type="molecule type" value="Genomic_DNA"/>
</dbReference>
<dbReference type="PANTHER" id="PTHR43479">
    <property type="entry name" value="ACREF/ENVCD OPERON REPRESSOR-RELATED"/>
    <property type="match status" value="1"/>
</dbReference>
<organism evidence="4 5">
    <name type="scientific">Paenibacillus monticola</name>
    <dbReference type="NCBI Taxonomy" id="2666075"/>
    <lineage>
        <taxon>Bacteria</taxon>
        <taxon>Bacillati</taxon>
        <taxon>Bacillota</taxon>
        <taxon>Bacilli</taxon>
        <taxon>Bacillales</taxon>
        <taxon>Paenibacillaceae</taxon>
        <taxon>Paenibacillus</taxon>
    </lineage>
</organism>
<dbReference type="InterPro" id="IPR050624">
    <property type="entry name" value="HTH-type_Tx_Regulator"/>
</dbReference>
<keyword evidence="1 2" id="KW-0238">DNA-binding</keyword>
<dbReference type="PROSITE" id="PS50977">
    <property type="entry name" value="HTH_TETR_2"/>
    <property type="match status" value="1"/>
</dbReference>
<evidence type="ECO:0000256" key="1">
    <source>
        <dbReference type="ARBA" id="ARBA00023125"/>
    </source>
</evidence>
<keyword evidence="5" id="KW-1185">Reference proteome</keyword>
<protein>
    <submittedName>
        <fullName evidence="4">TetR family transcriptional regulator</fullName>
    </submittedName>
</protein>